<dbReference type="Pfam" id="PF11158">
    <property type="entry name" value="DUF2938"/>
    <property type="match status" value="1"/>
</dbReference>
<evidence type="ECO:0000313" key="2">
    <source>
        <dbReference type="EMBL" id="MBB5515903.1"/>
    </source>
</evidence>
<comment type="caution">
    <text evidence="2">The sequence shown here is derived from an EMBL/GenBank/DDBJ whole genome shotgun (WGS) entry which is preliminary data.</text>
</comment>
<protein>
    <recommendedName>
        <fullName evidence="4">DUF2938 domain-containing protein</fullName>
    </recommendedName>
</protein>
<keyword evidence="1" id="KW-0472">Membrane</keyword>
<proteinExistence type="predicted"/>
<organism evidence="2 3">
    <name type="scientific">Rubricella aquisinus</name>
    <dbReference type="NCBI Taxonomy" id="2028108"/>
    <lineage>
        <taxon>Bacteria</taxon>
        <taxon>Pseudomonadati</taxon>
        <taxon>Pseudomonadota</taxon>
        <taxon>Alphaproteobacteria</taxon>
        <taxon>Rhodobacterales</taxon>
        <taxon>Paracoccaceae</taxon>
        <taxon>Rubricella</taxon>
    </lineage>
</organism>
<evidence type="ECO:0008006" key="4">
    <source>
        <dbReference type="Google" id="ProtNLM"/>
    </source>
</evidence>
<name>A0A840WP97_9RHOB</name>
<dbReference type="EMBL" id="JACIJS010000005">
    <property type="protein sequence ID" value="MBB5515903.1"/>
    <property type="molecule type" value="Genomic_DNA"/>
</dbReference>
<keyword evidence="3" id="KW-1185">Reference proteome</keyword>
<feature type="transmembrane region" description="Helical" evidence="1">
    <location>
        <begin position="129"/>
        <end position="151"/>
    </location>
</feature>
<evidence type="ECO:0000256" key="1">
    <source>
        <dbReference type="SAM" id="Phobius"/>
    </source>
</evidence>
<evidence type="ECO:0000313" key="3">
    <source>
        <dbReference type="Proteomes" id="UP000553766"/>
    </source>
</evidence>
<feature type="transmembrane region" description="Helical" evidence="1">
    <location>
        <begin position="98"/>
        <end position="117"/>
    </location>
</feature>
<sequence>MDAGGMSSRRLHVACQIRGDIRTSKNGESPLDSLLVDAIVIGCGATLVMDLVAVLLNRIFGLRSLDYGLVGRWGYSLLEGKFFHHPIFATPPVRHEMLIGWALHYLIGIAFAFLFLAAMGTGWRVSPSLFPALVFGAFTVAAPFFILQPAFGAGVAASQAPKPGLARAKSLLAHLSFGFGIWVSAALWSLHV</sequence>
<dbReference type="AlphaFoldDB" id="A0A840WP97"/>
<dbReference type="InterPro" id="IPR021329">
    <property type="entry name" value="DUF2938"/>
</dbReference>
<reference evidence="2 3" key="1">
    <citation type="submission" date="2020-08" db="EMBL/GenBank/DDBJ databases">
        <title>Genomic Encyclopedia of Type Strains, Phase IV (KMG-IV): sequencing the most valuable type-strain genomes for metagenomic binning, comparative biology and taxonomic classification.</title>
        <authorList>
            <person name="Goeker M."/>
        </authorList>
    </citation>
    <scope>NUCLEOTIDE SEQUENCE [LARGE SCALE GENOMIC DNA]</scope>
    <source>
        <strain evidence="2 3">DSM 103377</strain>
    </source>
</reference>
<feature type="transmembrane region" description="Helical" evidence="1">
    <location>
        <begin position="171"/>
        <end position="190"/>
    </location>
</feature>
<keyword evidence="1" id="KW-1133">Transmembrane helix</keyword>
<keyword evidence="1" id="KW-0812">Transmembrane</keyword>
<dbReference type="RefSeq" id="WP_246413728.1">
    <property type="nucleotide sequence ID" value="NZ_JACIJS010000005.1"/>
</dbReference>
<accession>A0A840WP97</accession>
<gene>
    <name evidence="2" type="ORF">FHS89_001923</name>
</gene>
<dbReference type="Proteomes" id="UP000553766">
    <property type="component" value="Unassembled WGS sequence"/>
</dbReference>
<feature type="transmembrane region" description="Helical" evidence="1">
    <location>
        <begin position="34"/>
        <end position="56"/>
    </location>
</feature>